<dbReference type="Proteomes" id="UP001202328">
    <property type="component" value="Unassembled WGS sequence"/>
</dbReference>
<feature type="domain" description="NB-ARC" evidence="4">
    <location>
        <begin position="183"/>
        <end position="349"/>
    </location>
</feature>
<proteinExistence type="predicted"/>
<dbReference type="SUPFAM" id="SSF52058">
    <property type="entry name" value="L domain-like"/>
    <property type="match status" value="1"/>
</dbReference>
<feature type="domain" description="Disease resistance N-terminal" evidence="5">
    <location>
        <begin position="6"/>
        <end position="91"/>
    </location>
</feature>
<dbReference type="EMBL" id="JAJJMB010008687">
    <property type="protein sequence ID" value="KAI3921514.1"/>
    <property type="molecule type" value="Genomic_DNA"/>
</dbReference>
<dbReference type="InterPro" id="IPR027417">
    <property type="entry name" value="P-loop_NTPase"/>
</dbReference>
<evidence type="ECO:0000259" key="7">
    <source>
        <dbReference type="Pfam" id="PF23598"/>
    </source>
</evidence>
<dbReference type="Gene3D" id="3.40.50.300">
    <property type="entry name" value="P-loop containing nucleotide triphosphate hydrolases"/>
    <property type="match status" value="1"/>
</dbReference>
<keyword evidence="2" id="KW-0547">Nucleotide-binding</keyword>
<dbReference type="Gene3D" id="3.80.10.10">
    <property type="entry name" value="Ribonuclease Inhibitor"/>
    <property type="match status" value="1"/>
</dbReference>
<dbReference type="InterPro" id="IPR032675">
    <property type="entry name" value="LRR_dom_sf"/>
</dbReference>
<evidence type="ECO:0000256" key="3">
    <source>
        <dbReference type="ARBA" id="ARBA00022821"/>
    </source>
</evidence>
<dbReference type="Pfam" id="PF18052">
    <property type="entry name" value="Rx_N"/>
    <property type="match status" value="1"/>
</dbReference>
<dbReference type="InterPro" id="IPR058922">
    <property type="entry name" value="WHD_DRP"/>
</dbReference>
<reference evidence="8" key="1">
    <citation type="submission" date="2022-04" db="EMBL/GenBank/DDBJ databases">
        <title>A functionally conserved STORR gene fusion in Papaver species that diverged 16.8 million years ago.</title>
        <authorList>
            <person name="Catania T."/>
        </authorList>
    </citation>
    <scope>NUCLEOTIDE SEQUENCE</scope>
    <source>
        <strain evidence="8">S-188037</strain>
    </source>
</reference>
<evidence type="ECO:0000256" key="1">
    <source>
        <dbReference type="ARBA" id="ARBA00022737"/>
    </source>
</evidence>
<keyword evidence="3" id="KW-0611">Plant defense</keyword>
<evidence type="ECO:0000256" key="2">
    <source>
        <dbReference type="ARBA" id="ARBA00022741"/>
    </source>
</evidence>
<dbReference type="PANTHER" id="PTHR23155">
    <property type="entry name" value="DISEASE RESISTANCE PROTEIN RP"/>
    <property type="match status" value="1"/>
</dbReference>
<evidence type="ECO:0000259" key="5">
    <source>
        <dbReference type="Pfam" id="PF18052"/>
    </source>
</evidence>
<dbReference type="CDD" id="cd14798">
    <property type="entry name" value="RX-CC_like"/>
    <property type="match status" value="1"/>
</dbReference>
<dbReference type="PRINTS" id="PR00364">
    <property type="entry name" value="DISEASERSIST"/>
</dbReference>
<dbReference type="FunFam" id="1.10.10.10:FF:000322">
    <property type="entry name" value="Probable disease resistance protein At1g63360"/>
    <property type="match status" value="1"/>
</dbReference>
<gene>
    <name evidence="8" type="ORF">MKW98_013448</name>
</gene>
<keyword evidence="9" id="KW-1185">Reference proteome</keyword>
<dbReference type="PANTHER" id="PTHR23155:SF1193">
    <property type="entry name" value="DISEASE RESISTANCE PROTEIN RPP13-RELATED"/>
    <property type="match status" value="1"/>
</dbReference>
<dbReference type="InterPro" id="IPR042197">
    <property type="entry name" value="Apaf_helical"/>
</dbReference>
<feature type="domain" description="Disease resistance R13L4/SHOC-2-like LRR" evidence="7">
    <location>
        <begin position="584"/>
        <end position="902"/>
    </location>
</feature>
<dbReference type="InterPro" id="IPR038005">
    <property type="entry name" value="RX-like_CC"/>
</dbReference>
<dbReference type="AlphaFoldDB" id="A0AAD4XKV6"/>
<dbReference type="InterPro" id="IPR041118">
    <property type="entry name" value="Rx_N"/>
</dbReference>
<dbReference type="Pfam" id="PF00931">
    <property type="entry name" value="NB-ARC"/>
    <property type="match status" value="1"/>
</dbReference>
<dbReference type="Gene3D" id="1.10.10.10">
    <property type="entry name" value="Winged helix-like DNA-binding domain superfamily/Winged helix DNA-binding domain"/>
    <property type="match status" value="1"/>
</dbReference>
<sequence length="930" mass="105366">MAEGAVVKILLETVKNLIMDEAYFLLGVEGKIESLQRDLEWMSASITEAGETLKSGQKLKVWVKQLRGIIFESEDVIDDFILEIVHPKRFQKDPKALTAVRTVLQLPSVHKYGKRIQKINTRVKELQDNNKKFGFEISANTTGGSAGSSNQLTSPSLQQRIKARRAAIAAEEIEDAIDIHGDSVRQVMSLLRGDKGDALRIISIVGMGGVGKTALSRKVFMNVMDNFDCLAFVYISKEYISQKHKKIIMDKCFPSISCEGELSNKRLYEHLKEKKYLIVLDDLWDTQAWNDLKSSFPNVDNGSRVLLTTRHKGVANTASSSSNTDIHKLAAINDVEGRELFLKKIFPSNSIITSEQFVRSIDGGDLVKQMVEKCCGLPLAVDVLGSLLSSEEKSRHKWRKVNEDASLHLSQVDSEHYYECSGILALSYDYLPQHLKPCFLYMSLFPEAREISATRLFQYWIAEGFIEDTGKSLEDTAEDYLEELIKRSLVQVSKFRCDGIRVKTCRVHNLLRHISVTESECDQFSQMYGSIDELYKIQNRSRRVAVYSKIDVTNEQHISKFRYTRIRSLMCQRVRFTEGTYLSSLFGGFKSLRVLEFYGYTEGRVSLPKEVGELIHLRYLSLENTKLEKIGTGCLSKLVNLETLNLKDCIGKLKLDDEIWRLCQLRNLYLVNITPENKSSGWKGTIDKLDIGDLANLQLLVIQAGDWIDSGGLKRLNSLRKLRIENCLSSHSVEISKAIANFTNLESLVLTSKNSSTPLPLAPIQFSSHKSLLRLHLKGNILGWTGSISFPTMLCKLRLEWSRIEKDPMPILEKLPSLTFLHLGLYAYEGKRMVCSGGGFARLQTLEIVSSENLEEWIIEDKALKSLASLEICNCQNLEMIPDGLQQLTTLKNLTVVNMPHLQSRMTEEVGEDWNKIQHVPESGRRVYGY</sequence>
<evidence type="ECO:0000259" key="4">
    <source>
        <dbReference type="Pfam" id="PF00931"/>
    </source>
</evidence>
<evidence type="ECO:0008006" key="10">
    <source>
        <dbReference type="Google" id="ProtNLM"/>
    </source>
</evidence>
<dbReference type="GO" id="GO:0043531">
    <property type="term" value="F:ADP binding"/>
    <property type="evidence" value="ECO:0007669"/>
    <property type="project" value="InterPro"/>
</dbReference>
<dbReference type="Pfam" id="PF23559">
    <property type="entry name" value="WHD_DRP"/>
    <property type="match status" value="1"/>
</dbReference>
<dbReference type="Pfam" id="PF23598">
    <property type="entry name" value="LRR_14"/>
    <property type="match status" value="1"/>
</dbReference>
<dbReference type="FunFam" id="3.40.50.300:FF:001091">
    <property type="entry name" value="Probable disease resistance protein At1g61300"/>
    <property type="match status" value="1"/>
</dbReference>
<dbReference type="SUPFAM" id="SSF52540">
    <property type="entry name" value="P-loop containing nucleoside triphosphate hydrolases"/>
    <property type="match status" value="1"/>
</dbReference>
<dbReference type="InterPro" id="IPR044974">
    <property type="entry name" value="Disease_R_plants"/>
</dbReference>
<evidence type="ECO:0000259" key="6">
    <source>
        <dbReference type="Pfam" id="PF23559"/>
    </source>
</evidence>
<dbReference type="InterPro" id="IPR002182">
    <property type="entry name" value="NB-ARC"/>
</dbReference>
<dbReference type="InterPro" id="IPR055414">
    <property type="entry name" value="LRR_R13L4/SHOC2-like"/>
</dbReference>
<protein>
    <recommendedName>
        <fullName evidence="10">Disease resistance protein</fullName>
    </recommendedName>
</protein>
<accession>A0AAD4XKV6</accession>
<feature type="domain" description="Disease resistance protein winged helix" evidence="6">
    <location>
        <begin position="444"/>
        <end position="512"/>
    </location>
</feature>
<evidence type="ECO:0000313" key="9">
    <source>
        <dbReference type="Proteomes" id="UP001202328"/>
    </source>
</evidence>
<organism evidence="8 9">
    <name type="scientific">Papaver atlanticum</name>
    <dbReference type="NCBI Taxonomy" id="357466"/>
    <lineage>
        <taxon>Eukaryota</taxon>
        <taxon>Viridiplantae</taxon>
        <taxon>Streptophyta</taxon>
        <taxon>Embryophyta</taxon>
        <taxon>Tracheophyta</taxon>
        <taxon>Spermatophyta</taxon>
        <taxon>Magnoliopsida</taxon>
        <taxon>Ranunculales</taxon>
        <taxon>Papaveraceae</taxon>
        <taxon>Papaveroideae</taxon>
        <taxon>Papaver</taxon>
    </lineage>
</organism>
<dbReference type="Gene3D" id="1.10.8.430">
    <property type="entry name" value="Helical domain of apoptotic protease-activating factors"/>
    <property type="match status" value="1"/>
</dbReference>
<evidence type="ECO:0000313" key="8">
    <source>
        <dbReference type="EMBL" id="KAI3921514.1"/>
    </source>
</evidence>
<keyword evidence="1" id="KW-0677">Repeat</keyword>
<dbReference type="InterPro" id="IPR036388">
    <property type="entry name" value="WH-like_DNA-bd_sf"/>
</dbReference>
<dbReference type="GO" id="GO:0098542">
    <property type="term" value="P:defense response to other organism"/>
    <property type="evidence" value="ECO:0007669"/>
    <property type="project" value="TreeGrafter"/>
</dbReference>
<name>A0AAD4XKV6_9MAGN</name>
<dbReference type="Gene3D" id="1.20.5.4130">
    <property type="match status" value="1"/>
</dbReference>
<comment type="caution">
    <text evidence="8">The sequence shown here is derived from an EMBL/GenBank/DDBJ whole genome shotgun (WGS) entry which is preliminary data.</text>
</comment>